<sequence length="1536" mass="167859">MRAFTLAIAFTLLFSFNGISQHNYEWVIPLTSEGGSFVQEIIEDGQGNILAVGNFQGSVDFDPGDGQSLLVAGNIGQLREDLFIAKYSKEGEFIFAKHLISNTFSSLNDVSIDASGNIYVTGRIEPRAGGGSTTGQIDFDPSSQASSTLSTSSHSIGFLAKYDRNGNFIWVRRLIGNSAVDALRIEANNQGDTYISGIFQGRMQPNPAQTSTTLNSRGSYDFFVLKYNTSGEHQWSFSVGSQSRDQLNDMVLQDNGEIILTGYFQNTADFDPRNNFTQNLTSNGGQDIYLAKYSSSGQYIQAFRIGAAGDDVGEALNIDRNGELIVTGRFQNTVDFDPTGGLENHTAPDNRRNAFISKYGTNFNHTWTRSIGGSQLGPFTTSISSDKQNNIFITGGYENTVDFDPSGSTSNLTYRGVIDIYLASYTSQGDFRWVFDLGNSSTEYGLNVLADDKANIFLSGQFSGTLNVNPDRTVPDEIVSGDNGLSSFISSYSQCEEIIENISSSICNGDSILLQGAYQTLAGIYRDTLSNSLGCDSILVTSLTVLPSYSDTITVNKCSGDSIQVGENHYFTSGFYQNQLTSSLGCDSVKNYDVTFLDARTIPLTVYRCAGDSVLLGTHYQSEAGIYTDTVFTTQACNIYQFDLRIGEINDVRQTIEICEGDSSFFGNQFRSIQGTYHDTLTTNLGCDSLLTTTLVVRDTFNIYVNHRINDGDSILLAGEYRFRSGTYVNNLTTTRGCDSLIFNTLEVLPVSHYILNLDICEDDSVLAQGEYRRTSGTYYDTLQLPDLRDSVIMTILNVIPTVVVETQSSLCDGDSMFLGGDFQKVAGTYYDTLSQDNGCKRVVITDLSILQTYNVGLIANINDGDSILLGGAYQKVAGIYNDTLTSAIGCDSIISTTLNVFPVNHVMQDTSICEGDSILLEEAFQKNNGIFYDTLTNIQGGDSIIVTTLSINLIDSIEVSQVINNGDSILIGDNYYNSSGDIFTTYPGSDGCDSVVITNLMVLPVNHTVLNISICDGETYYAEGQLQMNAGTYYDTLSTSLGGDSVIVTNLDVNPTYLMQDSLRIKQGDSILLAGEFQKNSGIFYDTLNSSNGCDSVISTTLNVIPFYKISTSSVICEGDSILLGGNYQFNDGVFYDTLTSIEGADSIIVTQLIVNPTFRSYSDLTICQGDSAFVNGSYYKNNGVIYDTLQTIQLCDSIVITTLVVLPQYLITNNEQICTGDSIFLQNEFQKEAGIYYDTLQSIHGCDSVIQTNLSVGISVRNSAFVEICPGDSILIGGQYIKQPGVYYDTINVDNECRHVLITALTYRQSFNVSESKELCEGDSIVVGNRFVKSQGVYLDTLRSTFGCDSIITTTVRIKAKSLLPFNFSGSLLDTHCLNSGEIDLPENKSGSVSYSGNGVINNAFFPNIAGAGEHYVKYEYQQEGNFCRLADSLLLTVSSCTGLESPEDNLLSVKISPVPVKDILNINLLIKKAGVLEIGMYDLQGKRLLKTKPVEHYSGKATYEFNVANYPSGEYIIKIRLNSSIISRKIIIE</sequence>
<dbReference type="PANTHER" id="PTHR35580">
    <property type="entry name" value="CELL SURFACE GLYCOPROTEIN (S-LAYER PROTEIN)-LIKE PROTEIN"/>
    <property type="match status" value="1"/>
</dbReference>
<keyword evidence="3" id="KW-1185">Reference proteome</keyword>
<gene>
    <name evidence="2" type="ORF">HNQ88_000365</name>
</gene>
<evidence type="ECO:0000313" key="2">
    <source>
        <dbReference type="EMBL" id="MDR6237389.1"/>
    </source>
</evidence>
<feature type="domain" description="Secretion system C-terminal sorting" evidence="1">
    <location>
        <begin position="1459"/>
        <end position="1535"/>
    </location>
</feature>
<dbReference type="PANTHER" id="PTHR35580:SF1">
    <property type="entry name" value="PHYTASE-LIKE DOMAIN-CONTAINING PROTEIN"/>
    <property type="match status" value="1"/>
</dbReference>
<dbReference type="InterPro" id="IPR052918">
    <property type="entry name" value="Motility_Chemotaxis_Reg"/>
</dbReference>
<organism evidence="2 3">
    <name type="scientific">Aureibacter tunicatorum</name>
    <dbReference type="NCBI Taxonomy" id="866807"/>
    <lineage>
        <taxon>Bacteria</taxon>
        <taxon>Pseudomonadati</taxon>
        <taxon>Bacteroidota</taxon>
        <taxon>Cytophagia</taxon>
        <taxon>Cytophagales</taxon>
        <taxon>Persicobacteraceae</taxon>
        <taxon>Aureibacter</taxon>
    </lineage>
</organism>
<proteinExistence type="predicted"/>
<dbReference type="RefSeq" id="WP_309936853.1">
    <property type="nucleotide sequence ID" value="NZ_AP025305.1"/>
</dbReference>
<dbReference type="InterPro" id="IPR026444">
    <property type="entry name" value="Secre_tail"/>
</dbReference>
<name>A0AAE3XJS5_9BACT</name>
<evidence type="ECO:0000259" key="1">
    <source>
        <dbReference type="Pfam" id="PF18962"/>
    </source>
</evidence>
<accession>A0AAE3XJS5</accession>
<evidence type="ECO:0000313" key="3">
    <source>
        <dbReference type="Proteomes" id="UP001185092"/>
    </source>
</evidence>
<dbReference type="SUPFAM" id="SSF63829">
    <property type="entry name" value="Calcium-dependent phosphotriesterase"/>
    <property type="match status" value="1"/>
</dbReference>
<reference evidence="2" key="1">
    <citation type="submission" date="2023-07" db="EMBL/GenBank/DDBJ databases">
        <title>Genomic Encyclopedia of Type Strains, Phase IV (KMG-IV): sequencing the most valuable type-strain genomes for metagenomic binning, comparative biology and taxonomic classification.</title>
        <authorList>
            <person name="Goeker M."/>
        </authorList>
    </citation>
    <scope>NUCLEOTIDE SEQUENCE</scope>
    <source>
        <strain evidence="2">DSM 26174</strain>
    </source>
</reference>
<dbReference type="Proteomes" id="UP001185092">
    <property type="component" value="Unassembled WGS sequence"/>
</dbReference>
<comment type="caution">
    <text evidence="2">The sequence shown here is derived from an EMBL/GenBank/DDBJ whole genome shotgun (WGS) entry which is preliminary data.</text>
</comment>
<dbReference type="EMBL" id="JAVDQD010000001">
    <property type="protein sequence ID" value="MDR6237389.1"/>
    <property type="molecule type" value="Genomic_DNA"/>
</dbReference>
<dbReference type="Pfam" id="PF18962">
    <property type="entry name" value="Por_Secre_tail"/>
    <property type="match status" value="1"/>
</dbReference>
<protein>
    <recommendedName>
        <fullName evidence="1">Secretion system C-terminal sorting domain-containing protein</fullName>
    </recommendedName>
</protein>
<dbReference type="NCBIfam" id="TIGR04183">
    <property type="entry name" value="Por_Secre_tail"/>
    <property type="match status" value="1"/>
</dbReference>